<keyword evidence="7" id="KW-0560">Oxidoreductase</keyword>
<evidence type="ECO:0000256" key="4">
    <source>
        <dbReference type="ARBA" id="ARBA00022692"/>
    </source>
</evidence>
<proteinExistence type="inferred from homology"/>
<dbReference type="CDD" id="cd03505">
    <property type="entry name" value="Delta9-FADS-like"/>
    <property type="match status" value="1"/>
</dbReference>
<evidence type="ECO:0000259" key="13">
    <source>
        <dbReference type="Pfam" id="PF00487"/>
    </source>
</evidence>
<dbReference type="EMBL" id="PFBD01000001">
    <property type="protein sequence ID" value="PIR87487.1"/>
    <property type="molecule type" value="Genomic_DNA"/>
</dbReference>
<keyword evidence="6 12" id="KW-1133">Transmembrane helix</keyword>
<evidence type="ECO:0000256" key="5">
    <source>
        <dbReference type="ARBA" id="ARBA00022832"/>
    </source>
</evidence>
<keyword evidence="4 12" id="KW-0812">Transmembrane</keyword>
<keyword evidence="9" id="KW-0443">Lipid metabolism</keyword>
<keyword evidence="3" id="KW-0444">Lipid biosynthesis</keyword>
<organism evidence="14 15">
    <name type="scientific">Candidatus Harrisonbacteria bacterium CG10_big_fil_rev_8_21_14_0_10_49_15</name>
    <dbReference type="NCBI Taxonomy" id="1974587"/>
    <lineage>
        <taxon>Bacteria</taxon>
        <taxon>Candidatus Harrisoniibacteriota</taxon>
    </lineage>
</organism>
<evidence type="ECO:0000256" key="8">
    <source>
        <dbReference type="ARBA" id="ARBA00023004"/>
    </source>
</evidence>
<comment type="similarity">
    <text evidence="2">Belongs to the fatty acid desaturase type 2 family.</text>
</comment>
<name>A0A2H0UM46_9BACT</name>
<dbReference type="GO" id="GO:0016717">
    <property type="term" value="F:oxidoreductase activity, acting on paired donors, with oxidation of a pair of donors resulting in the reduction of molecular oxygen to two molecules of water"/>
    <property type="evidence" value="ECO:0007669"/>
    <property type="project" value="InterPro"/>
</dbReference>
<evidence type="ECO:0000256" key="9">
    <source>
        <dbReference type="ARBA" id="ARBA00023098"/>
    </source>
</evidence>
<comment type="subcellular location">
    <subcellularLocation>
        <location evidence="1">Membrane</location>
        <topology evidence="1">Multi-pass membrane protein</topology>
    </subcellularLocation>
</comment>
<dbReference type="PANTHER" id="PTHR11351:SF31">
    <property type="entry name" value="DESATURASE 1, ISOFORM A-RELATED"/>
    <property type="match status" value="1"/>
</dbReference>
<dbReference type="GO" id="GO:0006633">
    <property type="term" value="P:fatty acid biosynthetic process"/>
    <property type="evidence" value="ECO:0007669"/>
    <property type="project" value="UniProtKB-KW"/>
</dbReference>
<accession>A0A2H0UM46</accession>
<reference evidence="15" key="1">
    <citation type="submission" date="2017-09" db="EMBL/GenBank/DDBJ databases">
        <title>Depth-based differentiation of microbial function through sediment-hosted aquifers and enrichment of novel symbionts in the deep terrestrial subsurface.</title>
        <authorList>
            <person name="Probst A.J."/>
            <person name="Ladd B."/>
            <person name="Jarett J.K."/>
            <person name="Geller-Mcgrath D.E."/>
            <person name="Sieber C.M.K."/>
            <person name="Emerson J.B."/>
            <person name="Anantharaman K."/>
            <person name="Thomas B.C."/>
            <person name="Malmstrom R."/>
            <person name="Stieglmeier M."/>
            <person name="Klingl A."/>
            <person name="Woyke T."/>
            <person name="Ryan C.M."/>
            <person name="Banfield J.F."/>
        </authorList>
    </citation>
    <scope>NUCLEOTIDE SEQUENCE [LARGE SCALE GENOMIC DNA]</scope>
</reference>
<keyword evidence="11" id="KW-0275">Fatty acid biosynthesis</keyword>
<protein>
    <submittedName>
        <fullName evidence="14">Acyl-CoA desaturase</fullName>
    </submittedName>
</protein>
<feature type="transmembrane region" description="Helical" evidence="12">
    <location>
        <begin position="28"/>
        <end position="48"/>
    </location>
</feature>
<dbReference type="PANTHER" id="PTHR11351">
    <property type="entry name" value="ACYL-COA DESATURASE"/>
    <property type="match status" value="1"/>
</dbReference>
<evidence type="ECO:0000256" key="1">
    <source>
        <dbReference type="ARBA" id="ARBA00004141"/>
    </source>
</evidence>
<evidence type="ECO:0000256" key="12">
    <source>
        <dbReference type="SAM" id="Phobius"/>
    </source>
</evidence>
<keyword evidence="8" id="KW-0408">Iron</keyword>
<evidence type="ECO:0000256" key="2">
    <source>
        <dbReference type="ARBA" id="ARBA00008749"/>
    </source>
</evidence>
<dbReference type="Proteomes" id="UP000229526">
    <property type="component" value="Unassembled WGS sequence"/>
</dbReference>
<sequence length="257" mass="29343">MWGFALLHIIALAGLVLAVTGALDVTAGDWLLAGTLFYGRAFFVAIGYHRYFAHRTFEFQLWCRRAARFLLAVASNTANQGGVIWWTETHMDHHRFSDQEGDHHSPVTSGFWWSHVGWLVGTQKEPVSKAIHLRRAPELVWLERLHWLPGLLLAAVCLWYGGLSGLLVGYFVSSVALLHATFTINSVAHLIGPQRYQTGDQSRNCWVLLPIAVGEQWHNNHHNRQARTRQGERWWEIDLAYYLLWGLEKVGLLSRLN</sequence>
<evidence type="ECO:0000256" key="6">
    <source>
        <dbReference type="ARBA" id="ARBA00022989"/>
    </source>
</evidence>
<comment type="caution">
    <text evidence="14">The sequence shown here is derived from an EMBL/GenBank/DDBJ whole genome shotgun (WGS) entry which is preliminary data.</text>
</comment>
<evidence type="ECO:0000256" key="7">
    <source>
        <dbReference type="ARBA" id="ARBA00023002"/>
    </source>
</evidence>
<feature type="domain" description="Fatty acid desaturase" evidence="13">
    <location>
        <begin position="30"/>
        <end position="225"/>
    </location>
</feature>
<dbReference type="GO" id="GO:0016020">
    <property type="term" value="C:membrane"/>
    <property type="evidence" value="ECO:0007669"/>
    <property type="project" value="UniProtKB-SubCell"/>
</dbReference>
<keyword evidence="5" id="KW-0276">Fatty acid metabolism</keyword>
<evidence type="ECO:0000313" key="15">
    <source>
        <dbReference type="Proteomes" id="UP000229526"/>
    </source>
</evidence>
<dbReference type="InterPro" id="IPR005804">
    <property type="entry name" value="FA_desaturase_dom"/>
</dbReference>
<feature type="transmembrane region" description="Helical" evidence="12">
    <location>
        <begin position="147"/>
        <end position="172"/>
    </location>
</feature>
<evidence type="ECO:0000256" key="3">
    <source>
        <dbReference type="ARBA" id="ARBA00022516"/>
    </source>
</evidence>
<dbReference type="Pfam" id="PF00487">
    <property type="entry name" value="FA_desaturase"/>
    <property type="match status" value="1"/>
</dbReference>
<keyword evidence="10 12" id="KW-0472">Membrane</keyword>
<dbReference type="AlphaFoldDB" id="A0A2H0UM46"/>
<gene>
    <name evidence="14" type="ORF">COU11_00010</name>
</gene>
<dbReference type="InterPro" id="IPR015876">
    <property type="entry name" value="Acyl-CoA_DS"/>
</dbReference>
<evidence type="ECO:0000256" key="10">
    <source>
        <dbReference type="ARBA" id="ARBA00023136"/>
    </source>
</evidence>
<evidence type="ECO:0000313" key="14">
    <source>
        <dbReference type="EMBL" id="PIR87487.1"/>
    </source>
</evidence>
<evidence type="ECO:0000256" key="11">
    <source>
        <dbReference type="ARBA" id="ARBA00023160"/>
    </source>
</evidence>